<protein>
    <submittedName>
        <fullName evidence="6">Phage tail tip lysozyme</fullName>
    </submittedName>
</protein>
<dbReference type="Proteomes" id="UP001055911">
    <property type="component" value="Plasmid p1unnamed"/>
</dbReference>
<keyword evidence="1" id="KW-0732">Signal</keyword>
<feature type="domain" description="M23ase beta-sheet core" evidence="4">
    <location>
        <begin position="255"/>
        <end position="354"/>
    </location>
</feature>
<dbReference type="GO" id="GO:0004222">
    <property type="term" value="F:metalloendopeptidase activity"/>
    <property type="evidence" value="ECO:0007669"/>
    <property type="project" value="TreeGrafter"/>
</dbReference>
<accession>A0A9Q9E3Y2</accession>
<organism evidence="6 7">
    <name type="scientific">Fructilactobacillus cliffordii</name>
    <dbReference type="NCBI Taxonomy" id="2940299"/>
    <lineage>
        <taxon>Bacteria</taxon>
        <taxon>Bacillati</taxon>
        <taxon>Bacillota</taxon>
        <taxon>Bacilli</taxon>
        <taxon>Lactobacillales</taxon>
        <taxon>Lactobacillaceae</taxon>
        <taxon>Fructilactobacillus</taxon>
    </lineage>
</organism>
<keyword evidence="7" id="KW-1185">Reference proteome</keyword>
<evidence type="ECO:0000256" key="2">
    <source>
        <dbReference type="SAM" id="MobiDB-lite"/>
    </source>
</evidence>
<reference evidence="6" key="1">
    <citation type="submission" date="2022-05" db="EMBL/GenBank/DDBJ databases">
        <authorList>
            <person name="Oliphant S.A."/>
            <person name="Watson-Haigh N.S."/>
            <person name="Sumby K.M."/>
            <person name="Gardner J.M."/>
            <person name="Jiranek V."/>
        </authorList>
    </citation>
    <scope>NUCLEOTIDE SEQUENCE</scope>
    <source>
        <strain evidence="6">KI4_B1</strain>
        <plasmid evidence="6">p1unnamed</plasmid>
    </source>
</reference>
<feature type="domain" description="Phage tail lysozyme" evidence="5">
    <location>
        <begin position="57"/>
        <end position="195"/>
    </location>
</feature>
<evidence type="ECO:0000256" key="1">
    <source>
        <dbReference type="ARBA" id="ARBA00022729"/>
    </source>
</evidence>
<evidence type="ECO:0000259" key="4">
    <source>
        <dbReference type="Pfam" id="PF01551"/>
    </source>
</evidence>
<feature type="compositionally biased region" description="Polar residues" evidence="2">
    <location>
        <begin position="240"/>
        <end position="250"/>
    </location>
</feature>
<dbReference type="Gene3D" id="2.70.70.10">
    <property type="entry name" value="Glucose Permease (Domain IIA)"/>
    <property type="match status" value="1"/>
</dbReference>
<dbReference type="RefSeq" id="WP_252767539.1">
    <property type="nucleotide sequence ID" value="NZ_CP097120.1"/>
</dbReference>
<dbReference type="CDD" id="cd12797">
    <property type="entry name" value="M23_peptidase"/>
    <property type="match status" value="1"/>
</dbReference>
<proteinExistence type="predicted"/>
<geneLocation type="plasmid" evidence="6 7">
    <name>p1unnamed</name>
</geneLocation>
<keyword evidence="3" id="KW-0812">Transmembrane</keyword>
<dbReference type="AlphaFoldDB" id="A0A9Q9E3Y2"/>
<keyword evidence="6" id="KW-0614">Plasmid</keyword>
<feature type="transmembrane region" description="Helical" evidence="3">
    <location>
        <begin position="12"/>
        <end position="33"/>
    </location>
</feature>
<dbReference type="InterPro" id="IPR016047">
    <property type="entry name" value="M23ase_b-sheet_dom"/>
</dbReference>
<keyword evidence="3" id="KW-0472">Membrane</keyword>
<evidence type="ECO:0000313" key="7">
    <source>
        <dbReference type="Proteomes" id="UP001055911"/>
    </source>
</evidence>
<evidence type="ECO:0000256" key="3">
    <source>
        <dbReference type="SAM" id="Phobius"/>
    </source>
</evidence>
<dbReference type="InterPro" id="IPR011055">
    <property type="entry name" value="Dup_hybrid_motif"/>
</dbReference>
<dbReference type="PANTHER" id="PTHR21666:SF289">
    <property type="entry name" value="L-ALA--D-GLU ENDOPEPTIDASE"/>
    <property type="match status" value="1"/>
</dbReference>
<evidence type="ECO:0000313" key="6">
    <source>
        <dbReference type="EMBL" id="USS89993.1"/>
    </source>
</evidence>
<name>A0A9Q9E3Y2_9LACO</name>
<dbReference type="EMBL" id="CP097120">
    <property type="protein sequence ID" value="USS89993.1"/>
    <property type="molecule type" value="Genomic_DNA"/>
</dbReference>
<dbReference type="Pfam" id="PF01551">
    <property type="entry name" value="Peptidase_M23"/>
    <property type="match status" value="1"/>
</dbReference>
<dbReference type="PANTHER" id="PTHR21666">
    <property type="entry name" value="PEPTIDASE-RELATED"/>
    <property type="match status" value="1"/>
</dbReference>
<dbReference type="SUPFAM" id="SSF51261">
    <property type="entry name" value="Duplicated hybrid motif"/>
    <property type="match status" value="1"/>
</dbReference>
<sequence length="382" mass="41161">MKSKKILKWLGFGGVFFAILICILVMLVSLLLFSNSDTDCGTSTSDSSFTDSADTTKNAQMMYEYMVSNAHATPEGAAGALGVWEFESKFQPKVANGAGSGATGLAQWMGSRLSNLRNWCQSNGKDPDTLNGQIAFAMYEMKQSYPKSYRTLTTSNDVDEVVEVITKDYEGLSQDSSQWLFNKRKPMAKNWLGKFGSDAVSGTAISEGSEDAIGESGSSCDDMGAGGDWAPPMKGKGSITGEQNFGYSESRSGHFHDGEDYGSSSFTDPHIYASHGGKVIFAGDPGTVGMDNSFPNGLGKSFVVTKSDDGYYVVYQEFSTSTDGIKVHEGDTVTTGQLIGIRNTDHLHMGITKMDWKQAEGHAFKDDGTWIDPKKLIKASAA</sequence>
<feature type="region of interest" description="Disordered" evidence="2">
    <location>
        <begin position="209"/>
        <end position="260"/>
    </location>
</feature>
<evidence type="ECO:0000259" key="5">
    <source>
        <dbReference type="Pfam" id="PF18013"/>
    </source>
</evidence>
<gene>
    <name evidence="6" type="ORF">M3M40_07150</name>
</gene>
<dbReference type="Gene3D" id="1.10.530.10">
    <property type="match status" value="1"/>
</dbReference>
<dbReference type="InterPro" id="IPR041219">
    <property type="entry name" value="Phage_lysozyme2"/>
</dbReference>
<dbReference type="Pfam" id="PF18013">
    <property type="entry name" value="Phage_lysozyme2"/>
    <property type="match status" value="1"/>
</dbReference>
<keyword evidence="3" id="KW-1133">Transmembrane helix</keyword>
<dbReference type="InterPro" id="IPR050570">
    <property type="entry name" value="Cell_wall_metabolism_enzyme"/>
</dbReference>